<dbReference type="GO" id="GO:0042162">
    <property type="term" value="F:telomeric DNA binding"/>
    <property type="evidence" value="ECO:0007669"/>
    <property type="project" value="TreeGrafter"/>
</dbReference>
<gene>
    <name evidence="10" type="ORF">MEDL_24170</name>
</gene>
<keyword evidence="5" id="KW-0158">Chromosome</keyword>
<dbReference type="GO" id="GO:1990879">
    <property type="term" value="C:CST complex"/>
    <property type="evidence" value="ECO:0007669"/>
    <property type="project" value="TreeGrafter"/>
</dbReference>
<dbReference type="Pfam" id="PF15489">
    <property type="entry name" value="CTC1"/>
    <property type="match status" value="1"/>
</dbReference>
<sequence>MQGLTVYSSFKDWYTKLITCSRHLTVKSSIVSVEESSSSLSLVPSRQESCNLNEEEVDGLCDEENCAQVTEQHGESISSINKWCALTSRNNIFVTSSGEKYVEVSGPIIPLQKAGDEKCTTLMSADAKVVLENKEVSKKSEVINIIGRILVVSEIFSVKHDSLFCVRLESDVSILIKKKEFLYWQKFLSPKKEYLFTNMKPTTLQKGAGHPVRLFVPSKNSIVYCPTPERSNILSLKDWMSKAGITEVSIDNKDYRATDKIVENNHISYQGVITSDEHAYLGIFELDQKIRLYLSYIPVTYVSLRLGTKIMVYNAHLQKSEKVKVVVPPVVALGLILLICVIYCWQRNKNLEYKYMKLTHQNEPNYDGELPGVDSCGLSDGEEDQFDSVQFKTSRGSKILNKIRGKRSDKTEIVES</sequence>
<evidence type="ECO:0000256" key="7">
    <source>
        <dbReference type="ARBA" id="ARBA00023125"/>
    </source>
</evidence>
<keyword evidence="7" id="KW-0238">DNA-binding</keyword>
<keyword evidence="6" id="KW-0779">Telomere</keyword>
<dbReference type="PANTHER" id="PTHR14865">
    <property type="entry name" value="CST COMPLEX SUBUNIT CTC1"/>
    <property type="match status" value="1"/>
</dbReference>
<evidence type="ECO:0000256" key="9">
    <source>
        <dbReference type="SAM" id="Phobius"/>
    </source>
</evidence>
<dbReference type="GO" id="GO:0010833">
    <property type="term" value="P:telomere maintenance via telomere lengthening"/>
    <property type="evidence" value="ECO:0007669"/>
    <property type="project" value="TreeGrafter"/>
</dbReference>
<dbReference type="InterPro" id="IPR029156">
    <property type="entry name" value="CTC1"/>
</dbReference>
<keyword evidence="9" id="KW-0812">Transmembrane</keyword>
<dbReference type="AlphaFoldDB" id="A0A8S3RUM8"/>
<keyword evidence="11" id="KW-1185">Reference proteome</keyword>
<evidence type="ECO:0000313" key="11">
    <source>
        <dbReference type="Proteomes" id="UP000683360"/>
    </source>
</evidence>
<evidence type="ECO:0000256" key="4">
    <source>
        <dbReference type="ARBA" id="ARBA00016175"/>
    </source>
</evidence>
<evidence type="ECO:0000256" key="5">
    <source>
        <dbReference type="ARBA" id="ARBA00022454"/>
    </source>
</evidence>
<evidence type="ECO:0000256" key="6">
    <source>
        <dbReference type="ARBA" id="ARBA00022895"/>
    </source>
</evidence>
<protein>
    <recommendedName>
        <fullName evidence="4">CST complex subunit CTC1</fullName>
    </recommendedName>
</protein>
<accession>A0A8S3RUM8</accession>
<reference evidence="10" key="1">
    <citation type="submission" date="2021-03" db="EMBL/GenBank/DDBJ databases">
        <authorList>
            <person name="Bekaert M."/>
        </authorList>
    </citation>
    <scope>NUCLEOTIDE SEQUENCE</scope>
</reference>
<keyword evidence="9" id="KW-1133">Transmembrane helix</keyword>
<dbReference type="PANTHER" id="PTHR14865:SF2">
    <property type="entry name" value="CST COMPLEX SUBUNIT CTC1"/>
    <property type="match status" value="1"/>
</dbReference>
<comment type="subcellular location">
    <subcellularLocation>
        <location evidence="2">Chromosome</location>
        <location evidence="2">Telomere</location>
    </subcellularLocation>
    <subcellularLocation>
        <location evidence="1">Nucleus</location>
    </subcellularLocation>
</comment>
<proteinExistence type="inferred from homology"/>
<evidence type="ECO:0000256" key="3">
    <source>
        <dbReference type="ARBA" id="ARBA00006332"/>
    </source>
</evidence>
<comment type="caution">
    <text evidence="10">The sequence shown here is derived from an EMBL/GenBank/DDBJ whole genome shotgun (WGS) entry which is preliminary data.</text>
</comment>
<evidence type="ECO:0000256" key="1">
    <source>
        <dbReference type="ARBA" id="ARBA00004123"/>
    </source>
</evidence>
<evidence type="ECO:0000256" key="2">
    <source>
        <dbReference type="ARBA" id="ARBA00004574"/>
    </source>
</evidence>
<feature type="transmembrane region" description="Helical" evidence="9">
    <location>
        <begin position="326"/>
        <end position="345"/>
    </location>
</feature>
<keyword evidence="9" id="KW-0472">Membrane</keyword>
<dbReference type="InterPro" id="IPR042617">
    <property type="entry name" value="CTC1-like"/>
</dbReference>
<keyword evidence="8" id="KW-0539">Nucleus</keyword>
<comment type="similarity">
    <text evidence="3">Belongs to the CTC1 family.</text>
</comment>
<dbReference type="GO" id="GO:0045740">
    <property type="term" value="P:positive regulation of DNA replication"/>
    <property type="evidence" value="ECO:0007669"/>
    <property type="project" value="TreeGrafter"/>
</dbReference>
<organism evidence="10 11">
    <name type="scientific">Mytilus edulis</name>
    <name type="common">Blue mussel</name>
    <dbReference type="NCBI Taxonomy" id="6550"/>
    <lineage>
        <taxon>Eukaryota</taxon>
        <taxon>Metazoa</taxon>
        <taxon>Spiralia</taxon>
        <taxon>Lophotrochozoa</taxon>
        <taxon>Mollusca</taxon>
        <taxon>Bivalvia</taxon>
        <taxon>Autobranchia</taxon>
        <taxon>Pteriomorphia</taxon>
        <taxon>Mytilida</taxon>
        <taxon>Mytiloidea</taxon>
        <taxon>Mytilidae</taxon>
        <taxon>Mytilinae</taxon>
        <taxon>Mytilus</taxon>
    </lineage>
</organism>
<dbReference type="OrthoDB" id="6161998at2759"/>
<evidence type="ECO:0000256" key="8">
    <source>
        <dbReference type="ARBA" id="ARBA00023242"/>
    </source>
</evidence>
<dbReference type="Proteomes" id="UP000683360">
    <property type="component" value="Unassembled WGS sequence"/>
</dbReference>
<dbReference type="GO" id="GO:0003697">
    <property type="term" value="F:single-stranded DNA binding"/>
    <property type="evidence" value="ECO:0007669"/>
    <property type="project" value="InterPro"/>
</dbReference>
<name>A0A8S3RUM8_MYTED</name>
<evidence type="ECO:0000313" key="10">
    <source>
        <dbReference type="EMBL" id="CAG2210066.1"/>
    </source>
</evidence>
<dbReference type="EMBL" id="CAJPWZ010001219">
    <property type="protein sequence ID" value="CAG2210066.1"/>
    <property type="molecule type" value="Genomic_DNA"/>
</dbReference>